<comment type="caution">
    <text evidence="3">The sequence shown here is derived from an EMBL/GenBank/DDBJ whole genome shotgun (WGS) entry which is preliminary data.</text>
</comment>
<dbReference type="RefSeq" id="WP_021709515.1">
    <property type="nucleotide sequence ID" value="NZ_BAOB01000081.1"/>
</dbReference>
<feature type="signal peptide" evidence="1">
    <location>
        <begin position="1"/>
        <end position="21"/>
    </location>
</feature>
<dbReference type="eggNOG" id="COG3209">
    <property type="taxonomic scope" value="Bacteria"/>
</dbReference>
<proteinExistence type="predicted"/>
<evidence type="ECO:0000256" key="1">
    <source>
        <dbReference type="SAM" id="SignalP"/>
    </source>
</evidence>
<dbReference type="PROSITE" id="PS51688">
    <property type="entry name" value="ICA"/>
    <property type="match status" value="1"/>
</dbReference>
<keyword evidence="1" id="KW-0732">Signal</keyword>
<evidence type="ECO:0000259" key="2">
    <source>
        <dbReference type="PROSITE" id="PS51688"/>
    </source>
</evidence>
<keyword evidence="4" id="KW-1185">Reference proteome</keyword>
<feature type="domain" description="Peptidase S74" evidence="2">
    <location>
        <begin position="137"/>
        <end position="226"/>
    </location>
</feature>
<dbReference type="EMBL" id="BATL01000029">
    <property type="protein sequence ID" value="GAD75759.1"/>
    <property type="molecule type" value="Genomic_DNA"/>
</dbReference>
<dbReference type="AlphaFoldDB" id="U3C2T4"/>
<dbReference type="Proteomes" id="UP000016567">
    <property type="component" value="Unassembled WGS sequence"/>
</dbReference>
<gene>
    <name evidence="3" type="ORF">VAZ01S_029_00290</name>
</gene>
<evidence type="ECO:0000313" key="3">
    <source>
        <dbReference type="EMBL" id="GAD75759.1"/>
    </source>
</evidence>
<dbReference type="STRING" id="1219077.VAZ01S_029_00290"/>
<accession>U3C2T4</accession>
<dbReference type="OrthoDB" id="5864065at2"/>
<protein>
    <recommendedName>
        <fullName evidence="2">Peptidase S74 domain-containing protein</fullName>
    </recommendedName>
</protein>
<sequence length="229" mass="26950">MRKNYSYMLLAASLVPLSVYSQSFNILCTSEYEDVSEYLPDDVTYRASLKKTFTDDWQRYFQYVDISEDKYLNFVIECPVGSSPTPAIKDDYFSYIFRVHKVDKSYWAPGSATFFDVVNELTYRVINPPEHLFLRFSDIYLKEEITPFNTSVDEMLQLEAYQYRYVNQEQTEIGLLAQQVEEVYPNLVLTDKETGNKLVDYKGMVPILLESIRELNERVEQLESKLEQQ</sequence>
<organism evidence="3 4">
    <name type="scientific">Vibrio azureus NBRC 104587</name>
    <dbReference type="NCBI Taxonomy" id="1219077"/>
    <lineage>
        <taxon>Bacteria</taxon>
        <taxon>Pseudomonadati</taxon>
        <taxon>Pseudomonadota</taxon>
        <taxon>Gammaproteobacteria</taxon>
        <taxon>Vibrionales</taxon>
        <taxon>Vibrionaceae</taxon>
        <taxon>Vibrio</taxon>
    </lineage>
</organism>
<evidence type="ECO:0000313" key="4">
    <source>
        <dbReference type="Proteomes" id="UP000016567"/>
    </source>
</evidence>
<reference evidence="3 4" key="1">
    <citation type="submission" date="2013-09" db="EMBL/GenBank/DDBJ databases">
        <title>Whole genome shotgun sequence of Vibrio azureus NBRC 104587.</title>
        <authorList>
            <person name="Isaki S."/>
            <person name="Hosoyama A."/>
            <person name="Numata M."/>
            <person name="Hashimoto M."/>
            <person name="Hosoyama Y."/>
            <person name="Tsuchikane K."/>
            <person name="Noguchi M."/>
            <person name="Hirakata S."/>
            <person name="Ichikawa N."/>
            <person name="Ohji S."/>
            <person name="Yamazoe A."/>
            <person name="Fujita N."/>
        </authorList>
    </citation>
    <scope>NUCLEOTIDE SEQUENCE [LARGE SCALE GENOMIC DNA]</scope>
    <source>
        <strain evidence="3 4">NBRC 104587</strain>
    </source>
</reference>
<feature type="chain" id="PRO_5004640821" description="Peptidase S74 domain-containing protein" evidence="1">
    <location>
        <begin position="22"/>
        <end position="229"/>
    </location>
</feature>
<dbReference type="Pfam" id="PF13884">
    <property type="entry name" value="Peptidase_S74"/>
    <property type="match status" value="1"/>
</dbReference>
<name>U3C2T4_9VIBR</name>
<dbReference type="InterPro" id="IPR030392">
    <property type="entry name" value="S74_ICA"/>
</dbReference>